<evidence type="ECO:0000313" key="13">
    <source>
        <dbReference type="Proteomes" id="UP000279029"/>
    </source>
</evidence>
<dbReference type="InterPro" id="IPR014001">
    <property type="entry name" value="Helicase_ATP-bd"/>
</dbReference>
<dbReference type="Gene3D" id="3.40.50.300">
    <property type="entry name" value="P-loop containing nucleotide triphosphate hydrolases"/>
    <property type="match status" value="2"/>
</dbReference>
<dbReference type="GO" id="GO:0005829">
    <property type="term" value="C:cytosol"/>
    <property type="evidence" value="ECO:0007669"/>
    <property type="project" value="TreeGrafter"/>
</dbReference>
<dbReference type="KEGG" id="cbar:PATL70BA_2610"/>
<feature type="domain" description="DEAD-box RNA helicase Q" evidence="11">
    <location>
        <begin position="3"/>
        <end position="31"/>
    </location>
</feature>
<dbReference type="InterPro" id="IPR050079">
    <property type="entry name" value="DEAD_box_RNA_helicase"/>
</dbReference>
<dbReference type="PROSITE" id="PS00039">
    <property type="entry name" value="DEAD_ATP_HELICASE"/>
    <property type="match status" value="1"/>
</dbReference>
<name>A0A3P7S1F3_9FIRM</name>
<evidence type="ECO:0000313" key="12">
    <source>
        <dbReference type="EMBL" id="VDN48512.1"/>
    </source>
</evidence>
<evidence type="ECO:0000256" key="6">
    <source>
        <dbReference type="PROSITE-ProRule" id="PRU00552"/>
    </source>
</evidence>
<dbReference type="Pfam" id="PF00271">
    <property type="entry name" value="Helicase_C"/>
    <property type="match status" value="1"/>
</dbReference>
<dbReference type="InterPro" id="IPR044742">
    <property type="entry name" value="DEAD/DEAH_RhlB"/>
</dbReference>
<dbReference type="PROSITE" id="PS51194">
    <property type="entry name" value="HELICASE_CTER"/>
    <property type="match status" value="1"/>
</dbReference>
<gene>
    <name evidence="12" type="ORF">PATL70BA_2610</name>
</gene>
<dbReference type="InterPro" id="IPR011545">
    <property type="entry name" value="DEAD/DEAH_box_helicase_dom"/>
</dbReference>
<dbReference type="PANTHER" id="PTHR47959:SF1">
    <property type="entry name" value="ATP-DEPENDENT RNA HELICASE DBPA"/>
    <property type="match status" value="1"/>
</dbReference>
<dbReference type="SUPFAM" id="SSF52540">
    <property type="entry name" value="P-loop containing nucleoside triphosphate hydrolases"/>
    <property type="match status" value="1"/>
</dbReference>
<comment type="similarity">
    <text evidence="5 7">Belongs to the DEAD box helicase family.</text>
</comment>
<dbReference type="SMART" id="SM00490">
    <property type="entry name" value="HELICc"/>
    <property type="match status" value="1"/>
</dbReference>
<evidence type="ECO:0000256" key="5">
    <source>
        <dbReference type="ARBA" id="ARBA00038437"/>
    </source>
</evidence>
<evidence type="ECO:0000256" key="1">
    <source>
        <dbReference type="ARBA" id="ARBA00022741"/>
    </source>
</evidence>
<dbReference type="GO" id="GO:0003724">
    <property type="term" value="F:RNA helicase activity"/>
    <property type="evidence" value="ECO:0007669"/>
    <property type="project" value="InterPro"/>
</dbReference>
<dbReference type="GO" id="GO:0016787">
    <property type="term" value="F:hydrolase activity"/>
    <property type="evidence" value="ECO:0007669"/>
    <property type="project" value="UniProtKB-KW"/>
</dbReference>
<dbReference type="GO" id="GO:0005524">
    <property type="term" value="F:ATP binding"/>
    <property type="evidence" value="ECO:0007669"/>
    <property type="project" value="UniProtKB-KW"/>
</dbReference>
<dbReference type="CDD" id="cd00268">
    <property type="entry name" value="DEADc"/>
    <property type="match status" value="1"/>
</dbReference>
<accession>A0A3P7S1F3</accession>
<dbReference type="PROSITE" id="PS51195">
    <property type="entry name" value="Q_MOTIF"/>
    <property type="match status" value="1"/>
</dbReference>
<feature type="domain" description="Helicase ATP-binding" evidence="9">
    <location>
        <begin position="34"/>
        <end position="204"/>
    </location>
</feature>
<dbReference type="InterPro" id="IPR001650">
    <property type="entry name" value="Helicase_C-like"/>
</dbReference>
<dbReference type="GO" id="GO:0003676">
    <property type="term" value="F:nucleic acid binding"/>
    <property type="evidence" value="ECO:0007669"/>
    <property type="project" value="InterPro"/>
</dbReference>
<dbReference type="InterPro" id="IPR000629">
    <property type="entry name" value="RNA-helicase_DEAD-box_CS"/>
</dbReference>
<feature type="region of interest" description="Disordered" evidence="8">
    <location>
        <begin position="372"/>
        <end position="429"/>
    </location>
</feature>
<evidence type="ECO:0000259" key="10">
    <source>
        <dbReference type="PROSITE" id="PS51194"/>
    </source>
</evidence>
<keyword evidence="4 7" id="KW-0067">ATP-binding</keyword>
<dbReference type="InterPro" id="IPR014014">
    <property type="entry name" value="RNA_helicase_DEAD_Q_motif"/>
</dbReference>
<organism evidence="12 13">
    <name type="scientific">Petrocella atlantisensis</name>
    <dbReference type="NCBI Taxonomy" id="2173034"/>
    <lineage>
        <taxon>Bacteria</taxon>
        <taxon>Bacillati</taxon>
        <taxon>Bacillota</taxon>
        <taxon>Clostridia</taxon>
        <taxon>Lachnospirales</taxon>
        <taxon>Vallitaleaceae</taxon>
        <taxon>Petrocella</taxon>
    </lineage>
</organism>
<keyword evidence="13" id="KW-1185">Reference proteome</keyword>
<evidence type="ECO:0000259" key="11">
    <source>
        <dbReference type="PROSITE" id="PS51195"/>
    </source>
</evidence>
<keyword evidence="3 7" id="KW-0347">Helicase</keyword>
<keyword evidence="1 7" id="KW-0547">Nucleotide-binding</keyword>
<dbReference type="RefSeq" id="WP_125137633.1">
    <property type="nucleotide sequence ID" value="NZ_LR130778.1"/>
</dbReference>
<dbReference type="Proteomes" id="UP000279029">
    <property type="component" value="Chromosome"/>
</dbReference>
<dbReference type="InterPro" id="IPR027417">
    <property type="entry name" value="P-loop_NTPase"/>
</dbReference>
<dbReference type="AlphaFoldDB" id="A0A3P7S1F3"/>
<dbReference type="EMBL" id="LR130778">
    <property type="protein sequence ID" value="VDN48512.1"/>
    <property type="molecule type" value="Genomic_DNA"/>
</dbReference>
<dbReference type="CDD" id="cd18787">
    <property type="entry name" value="SF2_C_DEAD"/>
    <property type="match status" value="1"/>
</dbReference>
<protein>
    <submittedName>
        <fullName evidence="12">ATP-dependent helicase</fullName>
    </submittedName>
</protein>
<dbReference type="OrthoDB" id="9805696at2"/>
<evidence type="ECO:0000256" key="3">
    <source>
        <dbReference type="ARBA" id="ARBA00022806"/>
    </source>
</evidence>
<dbReference type="Pfam" id="PF00270">
    <property type="entry name" value="DEAD"/>
    <property type="match status" value="1"/>
</dbReference>
<evidence type="ECO:0000256" key="2">
    <source>
        <dbReference type="ARBA" id="ARBA00022801"/>
    </source>
</evidence>
<dbReference type="PROSITE" id="PS51192">
    <property type="entry name" value="HELICASE_ATP_BIND_1"/>
    <property type="match status" value="1"/>
</dbReference>
<feature type="domain" description="Helicase C-terminal" evidence="10">
    <location>
        <begin position="231"/>
        <end position="375"/>
    </location>
</feature>
<evidence type="ECO:0000256" key="8">
    <source>
        <dbReference type="SAM" id="MobiDB-lite"/>
    </source>
</evidence>
<sequence>MNNNFIDLGVDPIIVKAIEEMGFESPTNVQSRAIPHVLNHQDLVVMSKTGSGKTGAFGIPMLQMMEADVIGPQALILTPTRELAVQVENDISLMSKYQTVTTTAVYGQHNINIEVDAIKKGASIVVGTPGRVFDHIQRRSLPTKAIRFLVLDEADRMLDMGFIDQVVKIIKTLPKNRVTMLFSATMPAEIQRICQAYMNEATTIALESDTKTVDAILQLYYRVEANEKRTQLDRLLKVEQPDSCLIFCNTRYAVDKVQAYLERKGYIVDAIHGANTQVSRMKTIDKIKKGALQIVVATDVAARGLHIDDLSLVINYDVPIEKDSYVHRIGRTGRAGNTGKAITLATADDIMSLYEIEEHVGSLIEETELPTDEQVREAVASATGKWVGVKPPKAHAGKDHKPSDHKSGDYKAKDHKTKDHRSRDYKPKEYKPVVQKVMEEKAKIVHVAEPIVEKVKEKIHVPSKAVHHKKAKPEIKVETVILPKLGPIEFRKSSEPVKKKKFIDKIKDMLVK</sequence>
<evidence type="ECO:0000256" key="4">
    <source>
        <dbReference type="ARBA" id="ARBA00022840"/>
    </source>
</evidence>
<evidence type="ECO:0000256" key="7">
    <source>
        <dbReference type="RuleBase" id="RU000492"/>
    </source>
</evidence>
<feature type="short sequence motif" description="Q motif" evidence="6">
    <location>
        <begin position="3"/>
        <end position="31"/>
    </location>
</feature>
<keyword evidence="2 7" id="KW-0378">Hydrolase</keyword>
<dbReference type="PANTHER" id="PTHR47959">
    <property type="entry name" value="ATP-DEPENDENT RNA HELICASE RHLE-RELATED"/>
    <property type="match status" value="1"/>
</dbReference>
<feature type="compositionally biased region" description="Basic and acidic residues" evidence="8">
    <location>
        <begin position="396"/>
        <end position="412"/>
    </location>
</feature>
<reference evidence="12 13" key="1">
    <citation type="submission" date="2018-09" db="EMBL/GenBank/DDBJ databases">
        <authorList>
            <person name="Postec A."/>
        </authorList>
    </citation>
    <scope>NUCLEOTIDE SEQUENCE [LARGE SCALE GENOMIC DNA]</scope>
    <source>
        <strain evidence="12">70B-A</strain>
    </source>
</reference>
<proteinExistence type="inferred from homology"/>
<dbReference type="SMART" id="SM00487">
    <property type="entry name" value="DEXDc"/>
    <property type="match status" value="1"/>
</dbReference>
<evidence type="ECO:0000259" key="9">
    <source>
        <dbReference type="PROSITE" id="PS51192"/>
    </source>
</evidence>